<dbReference type="GO" id="GO:0030639">
    <property type="term" value="P:polyketide biosynthetic process"/>
    <property type="evidence" value="ECO:0007669"/>
    <property type="project" value="TreeGrafter"/>
</dbReference>
<dbReference type="PANTHER" id="PTHR11877">
    <property type="entry name" value="HYDROXYMETHYLGLUTARYL-COA SYNTHASE"/>
    <property type="match status" value="1"/>
</dbReference>
<keyword evidence="2 3" id="KW-0808">Transferase</keyword>
<protein>
    <recommendedName>
        <fullName evidence="7">Chalcone synthase</fullName>
    </recommendedName>
</protein>
<evidence type="ECO:0000256" key="3">
    <source>
        <dbReference type="RuleBase" id="RU003633"/>
    </source>
</evidence>
<name>A0A7S2UCV2_9STRA</name>
<evidence type="ECO:0000313" key="6">
    <source>
        <dbReference type="EMBL" id="CAD9814144.1"/>
    </source>
</evidence>
<dbReference type="EMBL" id="HBHQ01008862">
    <property type="protein sequence ID" value="CAD9814144.1"/>
    <property type="molecule type" value="Transcribed_RNA"/>
</dbReference>
<organism evidence="6">
    <name type="scientific">Attheya septentrionalis</name>
    <dbReference type="NCBI Taxonomy" id="420275"/>
    <lineage>
        <taxon>Eukaryota</taxon>
        <taxon>Sar</taxon>
        <taxon>Stramenopiles</taxon>
        <taxon>Ochrophyta</taxon>
        <taxon>Bacillariophyta</taxon>
        <taxon>Coscinodiscophyceae</taxon>
        <taxon>Chaetocerotophycidae</taxon>
        <taxon>Chaetocerotales</taxon>
        <taxon>Attheyaceae</taxon>
        <taxon>Attheya</taxon>
    </lineage>
</organism>
<dbReference type="InterPro" id="IPR001099">
    <property type="entry name" value="Chalcone/stilbene_synt_N"/>
</dbReference>
<feature type="domain" description="Chalcone/stilbene synthase C-terminal" evidence="5">
    <location>
        <begin position="665"/>
        <end position="770"/>
    </location>
</feature>
<evidence type="ECO:0000256" key="2">
    <source>
        <dbReference type="ARBA" id="ARBA00022679"/>
    </source>
</evidence>
<feature type="domain" description="Chalcone/stilbene synthase N-terminal" evidence="4">
    <location>
        <begin position="403"/>
        <end position="612"/>
    </location>
</feature>
<dbReference type="AlphaFoldDB" id="A0A7S2UCV2"/>
<evidence type="ECO:0008006" key="7">
    <source>
        <dbReference type="Google" id="ProtNLM"/>
    </source>
</evidence>
<gene>
    <name evidence="6" type="ORF">ASEP1449_LOCUS5969</name>
</gene>
<evidence type="ECO:0000256" key="1">
    <source>
        <dbReference type="ARBA" id="ARBA00005531"/>
    </source>
</evidence>
<dbReference type="CDD" id="cd00831">
    <property type="entry name" value="CHS_like"/>
    <property type="match status" value="1"/>
</dbReference>
<dbReference type="InterPro" id="IPR012328">
    <property type="entry name" value="Chalcone/stilbene_synt_C"/>
</dbReference>
<dbReference type="InterPro" id="IPR016039">
    <property type="entry name" value="Thiolase-like"/>
</dbReference>
<dbReference type="Pfam" id="PF00195">
    <property type="entry name" value="Chal_sti_synt_N"/>
    <property type="match status" value="1"/>
</dbReference>
<dbReference type="GO" id="GO:0016747">
    <property type="term" value="F:acyltransferase activity, transferring groups other than amino-acyl groups"/>
    <property type="evidence" value="ECO:0007669"/>
    <property type="project" value="InterPro"/>
</dbReference>
<dbReference type="Gene3D" id="3.40.47.10">
    <property type="match status" value="2"/>
</dbReference>
<proteinExistence type="inferred from homology"/>
<keyword evidence="3" id="KW-0012">Acyltransferase</keyword>
<dbReference type="PANTHER" id="PTHR11877:SF46">
    <property type="entry name" value="TYPE III POLYKETIDE SYNTHASE A"/>
    <property type="match status" value="1"/>
</dbReference>
<evidence type="ECO:0000259" key="5">
    <source>
        <dbReference type="Pfam" id="PF02797"/>
    </source>
</evidence>
<reference evidence="6" key="1">
    <citation type="submission" date="2021-01" db="EMBL/GenBank/DDBJ databases">
        <authorList>
            <person name="Corre E."/>
            <person name="Pelletier E."/>
            <person name="Niang G."/>
            <person name="Scheremetjew M."/>
            <person name="Finn R."/>
            <person name="Kale V."/>
            <person name="Holt S."/>
            <person name="Cochrane G."/>
            <person name="Meng A."/>
            <person name="Brown T."/>
            <person name="Cohen L."/>
        </authorList>
    </citation>
    <scope>NUCLEOTIDE SEQUENCE</scope>
    <source>
        <strain evidence="6">CCMP2084</strain>
    </source>
</reference>
<dbReference type="Pfam" id="PF02797">
    <property type="entry name" value="Chal_sti_synt_C"/>
    <property type="match status" value="1"/>
</dbReference>
<sequence length="775" mass="85888">MKTIFSPASLFVLAVAGYNVISTYKYPGRRVISWFELATDGMAPDWLSQDAVKVTGSIWTQAFRNGYMEKSGAVQAVVDRIRSVSNQGGVDIVELAAGSGVTATRWYQLLRGKGIQVRTILTDLQPSISEWDKLVHKFPDISYVDHPVNAGEAGALLAEKYHDLGKENIQVRMMHLSLHHLQPDAVQAFLQDSFDANSHIFIGDLAPNLGGVLFNGQLSFHHFVKVLPGILIEDPIKILLIPMLPLLMFAMWHDATVSVMRSYSHNQLMEMMVEGCTSQREYRIQTFQSVSYAEYLGIPPILPLLRDPVMQFFWAVPSPHDGCANSTGSCMIYSATEKNSVIQTITREEPDKESRTTFLLGLVTLMVAMYSVFPSFGDRETVSSGRRHTDPSIKQQCNDDVLLGQPAILAIGTAVTPHQFSKERIIAFVNAMKHIPDENKSFHERVVNQSGIDYRHFGFTLEEVLAGKGLYGATGNPGVIERHRYWAEWAPRLAIEATQMALDRWGGDKREITHVVFHSCTGFKAPGVELDIIDALGLTGVKRRLGINYMGCFGGFTGMSVAKSFVLSDSNSRVLLVCAELSGNCLTADTDRSKNLCNAIFGDGAAAVIVGPGRVGDWVIGEQVTRTLGKETRGFMKWSPTNYAYEMYLSKKIGWAFGSDMFFGLKKSFREAGFRLDNPHDVEWCVHPGGRKLLDQFCSGGIASLGTDRHDLRHSYEVLRTHGNMSSPTIFFIVQRMIEESELQGPERKSRAVCLGFGPGLTVEIAGLHRVNTLA</sequence>
<evidence type="ECO:0000259" key="4">
    <source>
        <dbReference type="Pfam" id="PF00195"/>
    </source>
</evidence>
<accession>A0A7S2UCV2</accession>
<dbReference type="InterPro" id="IPR011141">
    <property type="entry name" value="Polyketide_synthase_type-III"/>
</dbReference>
<comment type="similarity">
    <text evidence="1 3">Belongs to the thiolase-like superfamily. Chalcone/stilbene synthases family.</text>
</comment>
<dbReference type="SUPFAM" id="SSF53901">
    <property type="entry name" value="Thiolase-like"/>
    <property type="match status" value="2"/>
</dbReference>